<dbReference type="OrthoDB" id="9804328at2"/>
<dbReference type="Proteomes" id="UP000019488">
    <property type="component" value="Unassembled WGS sequence"/>
</dbReference>
<evidence type="ECO:0000313" key="4">
    <source>
        <dbReference type="EMBL" id="KRM09832.1"/>
    </source>
</evidence>
<dbReference type="FunFam" id="3.40.50.880:FF:000003">
    <property type="entry name" value="Anthranilate synthase component II"/>
    <property type="match status" value="1"/>
</dbReference>
<keyword evidence="1 3" id="KW-0315">Glutamine amidotransferase</keyword>
<dbReference type="PRINTS" id="PR00096">
    <property type="entry name" value="GATASE"/>
</dbReference>
<dbReference type="PANTHER" id="PTHR43418:SF4">
    <property type="entry name" value="MULTIFUNCTIONAL TRYPTOPHAN BIOSYNTHESIS PROTEIN"/>
    <property type="match status" value="1"/>
</dbReference>
<evidence type="ECO:0000259" key="2">
    <source>
        <dbReference type="Pfam" id="PF00117"/>
    </source>
</evidence>
<evidence type="ECO:0000256" key="1">
    <source>
        <dbReference type="ARBA" id="ARBA00022962"/>
    </source>
</evidence>
<protein>
    <submittedName>
        <fullName evidence="3">Glutamine amidotransferase of anthranilate synthase or para-aminobenzoate synthase</fullName>
    </submittedName>
    <submittedName>
        <fullName evidence="4">Glutamine amidotransferase, class I</fullName>
    </submittedName>
</protein>
<evidence type="ECO:0000313" key="5">
    <source>
        <dbReference type="Proteomes" id="UP000019488"/>
    </source>
</evidence>
<dbReference type="InterPro" id="IPR006221">
    <property type="entry name" value="TrpG/PapA_dom"/>
</dbReference>
<keyword evidence="6" id="KW-1185">Reference proteome</keyword>
<dbReference type="InterPro" id="IPR029062">
    <property type="entry name" value="Class_I_gatase-like"/>
</dbReference>
<reference evidence="3" key="1">
    <citation type="journal article" date="2014" name="Genome Announc.">
        <title>Draft Genome Sequences of Two Lactobacillus Strains, L. farraginis JCM 14108T and L. composti JCM 14202T, Isolated from Compost of Distilled Shochu Residue.</title>
        <authorList>
            <person name="Yuki M."/>
            <person name="Oshima K."/>
            <person name="Suda W."/>
            <person name="Kitahara M."/>
            <person name="Kitamura K."/>
            <person name="Iida T."/>
            <person name="Hattori M."/>
            <person name="Ohkuma M."/>
        </authorList>
    </citation>
    <scope>NUCLEOTIDE SEQUENCE [LARGE SCALE GENOMIC DNA]</scope>
    <source>
        <strain evidence="3">JCM 14108</strain>
    </source>
</reference>
<dbReference type="EMBL" id="BAKI01000018">
    <property type="protein sequence ID" value="GAF36828.1"/>
    <property type="molecule type" value="Genomic_DNA"/>
</dbReference>
<proteinExistence type="predicted"/>
<dbReference type="STRING" id="1423743.FD41_GL002372"/>
<dbReference type="GO" id="GO:0005829">
    <property type="term" value="C:cytosol"/>
    <property type="evidence" value="ECO:0007669"/>
    <property type="project" value="TreeGrafter"/>
</dbReference>
<evidence type="ECO:0000313" key="3">
    <source>
        <dbReference type="EMBL" id="GAF36828.1"/>
    </source>
</evidence>
<dbReference type="eggNOG" id="COG0512">
    <property type="taxonomic scope" value="Bacteria"/>
</dbReference>
<dbReference type="PATRIC" id="fig|1423743.5.peg.2434"/>
<dbReference type="PANTHER" id="PTHR43418">
    <property type="entry name" value="MULTIFUNCTIONAL TRYPTOPHAN BIOSYNTHESIS PROTEIN-RELATED"/>
    <property type="match status" value="1"/>
</dbReference>
<gene>
    <name evidence="4" type="ORF">FD41_GL002372</name>
    <name evidence="3" type="ORF">JCM14108_1817</name>
</gene>
<dbReference type="RefSeq" id="WP_035179842.1">
    <property type="nucleotide sequence ID" value="NZ_AZFY01000038.1"/>
</dbReference>
<dbReference type="InterPro" id="IPR017926">
    <property type="entry name" value="GATASE"/>
</dbReference>
<reference evidence="4 6" key="2">
    <citation type="journal article" date="2015" name="Genome Announc.">
        <title>Expanding the biotechnology potential of lactobacilli through comparative genomics of 213 strains and associated genera.</title>
        <authorList>
            <person name="Sun Z."/>
            <person name="Harris H.M."/>
            <person name="McCann A."/>
            <person name="Guo C."/>
            <person name="Argimon S."/>
            <person name="Zhang W."/>
            <person name="Yang X."/>
            <person name="Jeffery I.B."/>
            <person name="Cooney J.C."/>
            <person name="Kagawa T.F."/>
            <person name="Liu W."/>
            <person name="Song Y."/>
            <person name="Salvetti E."/>
            <person name="Wrobel A."/>
            <person name="Rasinkangas P."/>
            <person name="Parkhill J."/>
            <person name="Rea M.C."/>
            <person name="O'Sullivan O."/>
            <person name="Ritari J."/>
            <person name="Douillard F.P."/>
            <person name="Paul Ross R."/>
            <person name="Yang R."/>
            <person name="Briner A.E."/>
            <person name="Felis G.E."/>
            <person name="de Vos W.M."/>
            <person name="Barrangou R."/>
            <person name="Klaenhammer T.R."/>
            <person name="Caufield P.W."/>
            <person name="Cui Y."/>
            <person name="Zhang H."/>
            <person name="O'Toole P.W."/>
        </authorList>
    </citation>
    <scope>NUCLEOTIDE SEQUENCE [LARGE SCALE GENOMIC DNA]</scope>
    <source>
        <strain evidence="4 6">DSM 18382</strain>
    </source>
</reference>
<accession>X0PAZ8</accession>
<sequence>MHYLIDNYDSFTYNLYQLIGNLSADPITVLKNDAVTANELAELNPESIIFSPGPGRPENAGNMPEILDAFLGKVPILGVCLGHQAIAEAYGAKVVHAPKLMHGKPSQVNVVSETALFKNCPHSFKAARYHSLIVDPQTVPTNLVVTAETADGEIMAVADETKNVYGVQFHPESIMTDPKVGAQIIKNFLTIVATKKQLLQPTTH</sequence>
<feature type="domain" description="Glutamine amidotransferase" evidence="2">
    <location>
        <begin position="4"/>
        <end position="189"/>
    </location>
</feature>
<keyword evidence="3" id="KW-0808">Transferase</keyword>
<dbReference type="GO" id="GO:0016740">
    <property type="term" value="F:transferase activity"/>
    <property type="evidence" value="ECO:0007669"/>
    <property type="project" value="UniProtKB-KW"/>
</dbReference>
<dbReference type="GO" id="GO:0004049">
    <property type="term" value="F:anthranilate synthase activity"/>
    <property type="evidence" value="ECO:0007669"/>
    <property type="project" value="TreeGrafter"/>
</dbReference>
<dbReference type="Proteomes" id="UP000051966">
    <property type="component" value="Unassembled WGS sequence"/>
</dbReference>
<evidence type="ECO:0000313" key="6">
    <source>
        <dbReference type="Proteomes" id="UP000051966"/>
    </source>
</evidence>
<dbReference type="PROSITE" id="PS51273">
    <property type="entry name" value="GATASE_TYPE_1"/>
    <property type="match status" value="1"/>
</dbReference>
<name>X0PAZ8_9LACO</name>
<dbReference type="NCBIfam" id="TIGR00566">
    <property type="entry name" value="trpG_papA"/>
    <property type="match status" value="1"/>
</dbReference>
<dbReference type="Gene3D" id="3.40.50.880">
    <property type="match status" value="1"/>
</dbReference>
<dbReference type="InterPro" id="IPR050472">
    <property type="entry name" value="Anth_synth/Amidotransfase"/>
</dbReference>
<dbReference type="PRINTS" id="PR00099">
    <property type="entry name" value="CPSGATASE"/>
</dbReference>
<dbReference type="GO" id="GO:0000162">
    <property type="term" value="P:L-tryptophan biosynthetic process"/>
    <property type="evidence" value="ECO:0007669"/>
    <property type="project" value="TreeGrafter"/>
</dbReference>
<dbReference type="SUPFAM" id="SSF52317">
    <property type="entry name" value="Class I glutamine amidotransferase-like"/>
    <property type="match status" value="1"/>
</dbReference>
<dbReference type="EMBL" id="AZFY01000038">
    <property type="protein sequence ID" value="KRM09832.1"/>
    <property type="molecule type" value="Genomic_DNA"/>
</dbReference>
<dbReference type="AlphaFoldDB" id="X0PAZ8"/>
<dbReference type="CDD" id="cd01743">
    <property type="entry name" value="GATase1_Anthranilate_Synthase"/>
    <property type="match status" value="1"/>
</dbReference>
<organism evidence="3 5">
    <name type="scientific">Lentilactobacillus farraginis DSM 18382 = JCM 14108</name>
    <dbReference type="NCBI Taxonomy" id="1423743"/>
    <lineage>
        <taxon>Bacteria</taxon>
        <taxon>Bacillati</taxon>
        <taxon>Bacillota</taxon>
        <taxon>Bacilli</taxon>
        <taxon>Lactobacillales</taxon>
        <taxon>Lactobacillaceae</taxon>
        <taxon>Lentilactobacillus</taxon>
    </lineage>
</organism>
<dbReference type="Pfam" id="PF00117">
    <property type="entry name" value="GATase"/>
    <property type="match status" value="1"/>
</dbReference>
<comment type="caution">
    <text evidence="3">The sequence shown here is derived from an EMBL/GenBank/DDBJ whole genome shotgun (WGS) entry which is preliminary data.</text>
</comment>
<dbReference type="PRINTS" id="PR00097">
    <property type="entry name" value="ANTSNTHASEII"/>
</dbReference>